<proteinExistence type="predicted"/>
<evidence type="ECO:0000259" key="1">
    <source>
        <dbReference type="Pfam" id="PF04965"/>
    </source>
</evidence>
<dbReference type="EMBL" id="MTJZ01000001">
    <property type="protein sequence ID" value="OMG75186.1"/>
    <property type="molecule type" value="Genomic_DNA"/>
</dbReference>
<sequence>MEPDKGRAAELRGMAAPRRANMYLLPTLLDRLRDDAPSRQHEAPAEYAVNRVQMRAIVQRDLAFLLNTTSIEDLIDRARFPQAAASTINFGMPPLAGAFVASRQWTEIEQIIRRAILDFEPRLSPEELSISPLSDAGGSAQYNLLSFAVRGMIRMDPYPIEFIVQSSLDLETGQLSVTGMRAG</sequence>
<dbReference type="NCBIfam" id="TIGR03357">
    <property type="entry name" value="VI_zyme"/>
    <property type="match status" value="1"/>
</dbReference>
<dbReference type="PANTHER" id="PTHR38595">
    <property type="entry name" value="CYTOPLASMIC PROTEIN-RELATED"/>
    <property type="match status" value="1"/>
</dbReference>
<reference evidence="2 3" key="1">
    <citation type="submission" date="2017-01" db="EMBL/GenBank/DDBJ databases">
        <title>Phylogeographic, genomic and meropenem susceptibility analysis of Burkholderia ubonensis.</title>
        <authorList>
            <person name="Price E.P."/>
            <person name="Sarovich D.S."/>
            <person name="Webb J.R."/>
            <person name="Hall C.M."/>
            <person name="Sahl J.W."/>
            <person name="Kaestli M."/>
            <person name="Mayo M."/>
            <person name="Harrington G."/>
            <person name="Baker A.L."/>
            <person name="Sidak-Loftis L.C."/>
            <person name="Lummis M."/>
            <person name="Schupp J.M."/>
            <person name="Gillece J.D."/>
            <person name="Tuanyok A."/>
            <person name="Warner J."/>
            <person name="Busch J.D."/>
            <person name="Keim P."/>
            <person name="Currie B.J."/>
            <person name="Wagner D.M."/>
        </authorList>
    </citation>
    <scope>NUCLEOTIDE SEQUENCE [LARGE SCALE GENOMIC DNA]</scope>
    <source>
        <strain evidence="2 3">A21</strain>
    </source>
</reference>
<gene>
    <name evidence="2" type="ORF">BW685_00580</name>
</gene>
<dbReference type="InterPro" id="IPR053176">
    <property type="entry name" value="T6SS_TssE1-like"/>
</dbReference>
<dbReference type="SUPFAM" id="SSF160719">
    <property type="entry name" value="gpW/gp25-like"/>
    <property type="match status" value="1"/>
</dbReference>
<evidence type="ECO:0000313" key="3">
    <source>
        <dbReference type="Proteomes" id="UP000187194"/>
    </source>
</evidence>
<evidence type="ECO:0000313" key="2">
    <source>
        <dbReference type="EMBL" id="OMG75186.1"/>
    </source>
</evidence>
<organism evidence="2 3">
    <name type="scientific">Burkholderia ubonensis</name>
    <dbReference type="NCBI Taxonomy" id="101571"/>
    <lineage>
        <taxon>Bacteria</taxon>
        <taxon>Pseudomonadati</taxon>
        <taxon>Pseudomonadota</taxon>
        <taxon>Betaproteobacteria</taxon>
        <taxon>Burkholderiales</taxon>
        <taxon>Burkholderiaceae</taxon>
        <taxon>Burkholderia</taxon>
        <taxon>Burkholderia cepacia complex</taxon>
    </lineage>
</organism>
<comment type="caution">
    <text evidence="2">The sequence shown here is derived from an EMBL/GenBank/DDBJ whole genome shotgun (WGS) entry which is preliminary data.</text>
</comment>
<accession>A0A1R1JIL5</accession>
<name>A0A1R1JIL5_9BURK</name>
<dbReference type="RefSeq" id="WP_076474343.1">
    <property type="nucleotide sequence ID" value="NZ_MTJZ01000001.1"/>
</dbReference>
<dbReference type="InterPro" id="IPR007048">
    <property type="entry name" value="IraD/Gp25-like"/>
</dbReference>
<dbReference type="InterPro" id="IPR017737">
    <property type="entry name" value="TssE1-like"/>
</dbReference>
<dbReference type="AlphaFoldDB" id="A0A1R1JIL5"/>
<dbReference type="Pfam" id="PF04965">
    <property type="entry name" value="GPW_gp25"/>
    <property type="match status" value="1"/>
</dbReference>
<dbReference type="Proteomes" id="UP000187194">
    <property type="component" value="Unassembled WGS sequence"/>
</dbReference>
<dbReference type="PANTHER" id="PTHR38595:SF1">
    <property type="entry name" value="TYPE VI SECRETION SYSTEM COMPONENT TSSE1"/>
    <property type="match status" value="1"/>
</dbReference>
<protein>
    <submittedName>
        <fullName evidence="2">Cytoplasmic protein</fullName>
    </submittedName>
</protein>
<feature type="domain" description="IraD/Gp25-like" evidence="1">
    <location>
        <begin position="53"/>
        <end position="157"/>
    </location>
</feature>